<proteinExistence type="predicted"/>
<reference evidence="3" key="1">
    <citation type="submission" date="2017-08" db="EMBL/GenBank/DDBJ databases">
        <authorList>
            <person name="Polle J.E."/>
            <person name="Barry K."/>
            <person name="Cushman J."/>
            <person name="Schmutz J."/>
            <person name="Tran D."/>
            <person name="Hathwaick L.T."/>
            <person name="Yim W.C."/>
            <person name="Jenkins J."/>
            <person name="Mckie-Krisberg Z.M."/>
            <person name="Prochnik S."/>
            <person name="Lindquist E."/>
            <person name="Dockter R.B."/>
            <person name="Adam C."/>
            <person name="Molina H."/>
            <person name="Bunkerborg J."/>
            <person name="Jin E."/>
            <person name="Buchheim M."/>
            <person name="Magnuson J."/>
        </authorList>
    </citation>
    <scope>NUCLEOTIDE SEQUENCE</scope>
    <source>
        <strain evidence="3">CCAP 19/18</strain>
    </source>
</reference>
<comment type="caution">
    <text evidence="3">The sequence shown here is derived from an EMBL/GenBank/DDBJ whole genome shotgun (WGS) entry which is preliminary data.</text>
</comment>
<feature type="domain" description="Thioredoxin" evidence="2">
    <location>
        <begin position="44"/>
        <end position="129"/>
    </location>
</feature>
<evidence type="ECO:0000313" key="4">
    <source>
        <dbReference type="Proteomes" id="UP000815325"/>
    </source>
</evidence>
<dbReference type="Gene3D" id="3.40.30.10">
    <property type="entry name" value="Glutaredoxin"/>
    <property type="match status" value="1"/>
</dbReference>
<keyword evidence="4" id="KW-1185">Reference proteome</keyword>
<accession>A0ABQ7GVL2</accession>
<dbReference type="Pfam" id="PF00085">
    <property type="entry name" value="Thioredoxin"/>
    <property type="match status" value="1"/>
</dbReference>
<evidence type="ECO:0000313" key="3">
    <source>
        <dbReference type="EMBL" id="KAF5838639.1"/>
    </source>
</evidence>
<dbReference type="Proteomes" id="UP000815325">
    <property type="component" value="Unassembled WGS sequence"/>
</dbReference>
<name>A0ABQ7GVL2_DUNSA</name>
<evidence type="ECO:0000256" key="1">
    <source>
        <dbReference type="SAM" id="MobiDB-lite"/>
    </source>
</evidence>
<dbReference type="SUPFAM" id="SSF52833">
    <property type="entry name" value="Thioredoxin-like"/>
    <property type="match status" value="1"/>
</dbReference>
<dbReference type="InterPro" id="IPR013766">
    <property type="entry name" value="Thioredoxin_domain"/>
</dbReference>
<dbReference type="PANTHER" id="PTHR21148">
    <property type="entry name" value="THIOREDOXIN DOMAIN-CONTAINING PROTEIN 9"/>
    <property type="match status" value="1"/>
</dbReference>
<dbReference type="InterPro" id="IPR036249">
    <property type="entry name" value="Thioredoxin-like_sf"/>
</dbReference>
<dbReference type="EMBL" id="MU069571">
    <property type="protein sequence ID" value="KAF5838639.1"/>
    <property type="molecule type" value="Genomic_DNA"/>
</dbReference>
<feature type="region of interest" description="Disordered" evidence="1">
    <location>
        <begin position="163"/>
        <end position="189"/>
    </location>
</feature>
<protein>
    <submittedName>
        <fullName evidence="3">Thioredoxin-like protein</fullName>
    </submittedName>
</protein>
<dbReference type="CDD" id="cd02989">
    <property type="entry name" value="Phd_like_TxnDC9"/>
    <property type="match status" value="1"/>
</dbReference>
<sequence>MKRLDDPSAADIAAIKKKRLEDIKKRQAKSKEWLARGHGEYSEVFTEAEFFKTTKGEERMICHFYRDNWPCKVMDKHLSQLAKNHLETKVVKINAEKSPFLTDKLKIWMLPTLALIKNEKVDDYVVGFAELGNTDEFDISVLEQRLAKSDIIDYEWPAQRPKAYEPPKAIRKGGAGFQKTESDEDSDLD</sequence>
<gene>
    <name evidence="3" type="ORF">DUNSADRAFT_2474</name>
</gene>
<evidence type="ECO:0000259" key="2">
    <source>
        <dbReference type="Pfam" id="PF00085"/>
    </source>
</evidence>
<organism evidence="3 4">
    <name type="scientific">Dunaliella salina</name>
    <name type="common">Green alga</name>
    <name type="synonym">Protococcus salinus</name>
    <dbReference type="NCBI Taxonomy" id="3046"/>
    <lineage>
        <taxon>Eukaryota</taxon>
        <taxon>Viridiplantae</taxon>
        <taxon>Chlorophyta</taxon>
        <taxon>core chlorophytes</taxon>
        <taxon>Chlorophyceae</taxon>
        <taxon>CS clade</taxon>
        <taxon>Chlamydomonadales</taxon>
        <taxon>Dunaliellaceae</taxon>
        <taxon>Dunaliella</taxon>
    </lineage>
</organism>